<dbReference type="AlphaFoldDB" id="A9WGK5"/>
<feature type="compositionally biased region" description="Low complexity" evidence="4">
    <location>
        <begin position="33"/>
        <end position="68"/>
    </location>
</feature>
<feature type="region of interest" description="Disordered" evidence="4">
    <location>
        <begin position="30"/>
        <end position="72"/>
    </location>
</feature>
<feature type="binding site" evidence="2">
    <location>
        <position position="198"/>
    </location>
    <ligand>
        <name>substrate</name>
    </ligand>
</feature>
<gene>
    <name evidence="6" type="ordered locus">Caur_2328</name>
</gene>
<dbReference type="Pfam" id="PF03480">
    <property type="entry name" value="DctP"/>
    <property type="match status" value="1"/>
</dbReference>
<evidence type="ECO:0000313" key="7">
    <source>
        <dbReference type="Proteomes" id="UP000002008"/>
    </source>
</evidence>
<dbReference type="GO" id="GO:0046872">
    <property type="term" value="F:metal ion binding"/>
    <property type="evidence" value="ECO:0007669"/>
    <property type="project" value="UniProtKB-KW"/>
</dbReference>
<dbReference type="InterPro" id="IPR038404">
    <property type="entry name" value="TRAP_DctP_sf"/>
</dbReference>
<dbReference type="InParanoid" id="A9WGK5"/>
<feature type="binding site" evidence="2">
    <location>
        <position position="219"/>
    </location>
    <ligand>
        <name>substrate</name>
    </ligand>
</feature>
<dbReference type="EMBL" id="CP000909">
    <property type="protein sequence ID" value="ABY35537.1"/>
    <property type="molecule type" value="Genomic_DNA"/>
</dbReference>
<dbReference type="eggNOG" id="COG4663">
    <property type="taxonomic scope" value="Bacteria"/>
</dbReference>
<dbReference type="PIRSF" id="PIRSF039026">
    <property type="entry name" value="SiaP"/>
    <property type="match status" value="1"/>
</dbReference>
<reference evidence="7" key="1">
    <citation type="journal article" date="2011" name="BMC Genomics">
        <title>Complete genome sequence of the filamentous anoxygenic phototrophic bacterium Chloroflexus aurantiacus.</title>
        <authorList>
            <person name="Tang K.H."/>
            <person name="Barry K."/>
            <person name="Chertkov O."/>
            <person name="Dalin E."/>
            <person name="Han C.S."/>
            <person name="Hauser L.J."/>
            <person name="Honchak B.M."/>
            <person name="Karbach L.E."/>
            <person name="Land M.L."/>
            <person name="Lapidus A."/>
            <person name="Larimer F.W."/>
            <person name="Mikhailova N."/>
            <person name="Pitluck S."/>
            <person name="Pierson B.K."/>
            <person name="Blankenship R.E."/>
        </authorList>
    </citation>
    <scope>NUCLEOTIDE SEQUENCE [LARGE SCALE GENOMIC DNA]</scope>
    <source>
        <strain evidence="7">ATCC 29366 / DSM 635 / J-10-fl</strain>
    </source>
</reference>
<dbReference type="PANTHER" id="PTHR33376:SF5">
    <property type="entry name" value="EXTRACYTOPLASMIC SOLUTE RECEPTOR PROTEIN"/>
    <property type="match status" value="1"/>
</dbReference>
<evidence type="ECO:0000256" key="1">
    <source>
        <dbReference type="ARBA" id="ARBA00022729"/>
    </source>
</evidence>
<dbReference type="PROSITE" id="PS51257">
    <property type="entry name" value="PROKAR_LIPOPROTEIN"/>
    <property type="match status" value="1"/>
</dbReference>
<dbReference type="Gene3D" id="3.40.190.170">
    <property type="entry name" value="Bacterial extracellular solute-binding protein, family 7"/>
    <property type="match status" value="1"/>
</dbReference>
<proteinExistence type="predicted"/>
<dbReference type="Proteomes" id="UP000002008">
    <property type="component" value="Chromosome"/>
</dbReference>
<dbReference type="GO" id="GO:0015849">
    <property type="term" value="P:organic acid transport"/>
    <property type="evidence" value="ECO:0007669"/>
    <property type="project" value="InterPro"/>
</dbReference>
<dbReference type="GO" id="GO:0055085">
    <property type="term" value="P:transmembrane transport"/>
    <property type="evidence" value="ECO:0007669"/>
    <property type="project" value="InterPro"/>
</dbReference>
<feature type="signal peptide" evidence="5">
    <location>
        <begin position="1"/>
        <end position="23"/>
    </location>
</feature>
<evidence type="ECO:0000256" key="2">
    <source>
        <dbReference type="PIRSR" id="PIRSR039026-1"/>
    </source>
</evidence>
<dbReference type="RefSeq" id="WP_012258191.1">
    <property type="nucleotide sequence ID" value="NC_010175.1"/>
</dbReference>
<dbReference type="GO" id="GO:0043177">
    <property type="term" value="F:organic acid binding"/>
    <property type="evidence" value="ECO:0007669"/>
    <property type="project" value="InterPro"/>
</dbReference>
<dbReference type="InterPro" id="IPR026289">
    <property type="entry name" value="SBP_TakP-like"/>
</dbReference>
<evidence type="ECO:0000313" key="6">
    <source>
        <dbReference type="EMBL" id="ABY35537.1"/>
    </source>
</evidence>
<feature type="binding site" evidence="3">
    <location>
        <position position="256"/>
    </location>
    <ligand>
        <name>substrate</name>
    </ligand>
</feature>
<dbReference type="GO" id="GO:0031317">
    <property type="term" value="C:tripartite ATP-independent periplasmic transporter complex"/>
    <property type="evidence" value="ECO:0007669"/>
    <property type="project" value="InterPro"/>
</dbReference>
<protein>
    <submittedName>
        <fullName evidence="6">TRAP dicarboxylate transporter-DctP subunit</fullName>
    </submittedName>
</protein>
<dbReference type="PATRIC" id="fig|324602.8.peg.2636"/>
<dbReference type="InterPro" id="IPR018389">
    <property type="entry name" value="DctP_fam"/>
</dbReference>
<dbReference type="EnsemblBacteria" id="ABY35537">
    <property type="protein sequence ID" value="ABY35537"/>
    <property type="gene ID" value="Caur_2328"/>
</dbReference>
<feature type="binding site" evidence="3">
    <location>
        <position position="257"/>
    </location>
    <ligand>
        <name>Na(+)</name>
        <dbReference type="ChEBI" id="CHEBI:29101"/>
    </ligand>
</feature>
<evidence type="ECO:0000256" key="5">
    <source>
        <dbReference type="SAM" id="SignalP"/>
    </source>
</evidence>
<name>A9WGK5_CHLAA</name>
<evidence type="ECO:0000256" key="4">
    <source>
        <dbReference type="SAM" id="MobiDB-lite"/>
    </source>
</evidence>
<sequence>MKRREFLRGAAAGVLGGLGLTLAACGQPPAVTNPPTSAPAQPTAAGGEQPTAAATTAPAPATQAPAQGSSMPAVEWRMGTSWPIALDTIYGGATVLAERVAELSNGMFKITTFPAGELFPGLEVLQNVSQGTVESGHTALYYYVGLDPAWAFATSLPFGLTAQQQNSWLYHGGGEQAVNKLGENFGVISFAAGNTGTQMGGWFRREINTVADMQGLKMRIPGLGAQVMLRLGVVTQTLPGGEIFQALSTGAIDAAEWVGPYDDEKLGLPDAAEFYYAPGWWEPGPSLHAVFNLDAWNKLPKEYQNFLRVAAWESNMNMLAKYDALNNDALERIVAKGKQLRVYSDEILSAAQKAAFELYAEYESSSAAFREILPGWNAFRQKIQRWHQTNELPFNNFVKNNPV</sequence>
<accession>A9WGK5</accession>
<organism evidence="6 7">
    <name type="scientific">Chloroflexus aurantiacus (strain ATCC 29366 / DSM 635 / J-10-fl)</name>
    <dbReference type="NCBI Taxonomy" id="324602"/>
    <lineage>
        <taxon>Bacteria</taxon>
        <taxon>Bacillati</taxon>
        <taxon>Chloroflexota</taxon>
        <taxon>Chloroflexia</taxon>
        <taxon>Chloroflexales</taxon>
        <taxon>Chloroflexineae</taxon>
        <taxon>Chloroflexaceae</taxon>
        <taxon>Chloroflexus</taxon>
    </lineage>
</organism>
<dbReference type="Gene3D" id="3.40.190.10">
    <property type="entry name" value="Periplasmic binding protein-like II"/>
    <property type="match status" value="1"/>
</dbReference>
<keyword evidence="3" id="KW-0479">Metal-binding</keyword>
<keyword evidence="7" id="KW-1185">Reference proteome</keyword>
<dbReference type="STRING" id="324602.Caur_2328"/>
<feature type="chain" id="PRO_5002746237" evidence="5">
    <location>
        <begin position="24"/>
        <end position="403"/>
    </location>
</feature>
<feature type="binding site" evidence="3">
    <location>
        <position position="282"/>
    </location>
    <ligand>
        <name>substrate</name>
    </ligand>
</feature>
<dbReference type="HOGENOM" id="CLU_036176_0_1_0"/>
<dbReference type="KEGG" id="cau:Caur_2328"/>
<dbReference type="CDD" id="cd13682">
    <property type="entry name" value="PBP2_TRAP_alpha-ketoacid"/>
    <property type="match status" value="1"/>
</dbReference>
<dbReference type="InterPro" id="IPR041722">
    <property type="entry name" value="TakP/all3028"/>
</dbReference>
<dbReference type="NCBIfam" id="NF037995">
    <property type="entry name" value="TRAP_S1"/>
    <property type="match status" value="1"/>
</dbReference>
<evidence type="ECO:0000256" key="3">
    <source>
        <dbReference type="PIRSR" id="PIRSR039026-2"/>
    </source>
</evidence>
<keyword evidence="1 5" id="KW-0732">Signal</keyword>
<dbReference type="PANTHER" id="PTHR33376">
    <property type="match status" value="1"/>
</dbReference>